<gene>
    <name evidence="1" type="ORF">BV25DRAFT_1901849</name>
</gene>
<keyword evidence="2" id="KW-1185">Reference proteome</keyword>
<reference evidence="1" key="2">
    <citation type="journal article" date="2022" name="New Phytol.">
        <title>Evolutionary transition to the ectomycorrhizal habit in the genomes of a hyperdiverse lineage of mushroom-forming fungi.</title>
        <authorList>
            <person name="Looney B."/>
            <person name="Miyauchi S."/>
            <person name="Morin E."/>
            <person name="Drula E."/>
            <person name="Courty P.E."/>
            <person name="Kohler A."/>
            <person name="Kuo A."/>
            <person name="LaButti K."/>
            <person name="Pangilinan J."/>
            <person name="Lipzen A."/>
            <person name="Riley R."/>
            <person name="Andreopoulos W."/>
            <person name="He G."/>
            <person name="Johnson J."/>
            <person name="Nolan M."/>
            <person name="Tritt A."/>
            <person name="Barry K.W."/>
            <person name="Grigoriev I.V."/>
            <person name="Nagy L.G."/>
            <person name="Hibbett D."/>
            <person name="Henrissat B."/>
            <person name="Matheny P.B."/>
            <person name="Labbe J."/>
            <person name="Martin F.M."/>
        </authorList>
    </citation>
    <scope>NUCLEOTIDE SEQUENCE</scope>
    <source>
        <strain evidence="1">HHB10654</strain>
    </source>
</reference>
<evidence type="ECO:0000313" key="1">
    <source>
        <dbReference type="EMBL" id="KAI0058963.1"/>
    </source>
</evidence>
<protein>
    <submittedName>
        <fullName evidence="1">Uncharacterized protein</fullName>
    </submittedName>
</protein>
<dbReference type="Proteomes" id="UP000814140">
    <property type="component" value="Unassembled WGS sequence"/>
</dbReference>
<comment type="caution">
    <text evidence="1">The sequence shown here is derived from an EMBL/GenBank/DDBJ whole genome shotgun (WGS) entry which is preliminary data.</text>
</comment>
<name>A0ACB8SR37_9AGAM</name>
<accession>A0ACB8SR37</accession>
<organism evidence="1 2">
    <name type="scientific">Artomyces pyxidatus</name>
    <dbReference type="NCBI Taxonomy" id="48021"/>
    <lineage>
        <taxon>Eukaryota</taxon>
        <taxon>Fungi</taxon>
        <taxon>Dikarya</taxon>
        <taxon>Basidiomycota</taxon>
        <taxon>Agaricomycotina</taxon>
        <taxon>Agaricomycetes</taxon>
        <taxon>Russulales</taxon>
        <taxon>Auriscalpiaceae</taxon>
        <taxon>Artomyces</taxon>
    </lineage>
</organism>
<reference evidence="1" key="1">
    <citation type="submission" date="2021-03" db="EMBL/GenBank/DDBJ databases">
        <authorList>
            <consortium name="DOE Joint Genome Institute"/>
            <person name="Ahrendt S."/>
            <person name="Looney B.P."/>
            <person name="Miyauchi S."/>
            <person name="Morin E."/>
            <person name="Drula E."/>
            <person name="Courty P.E."/>
            <person name="Chicoki N."/>
            <person name="Fauchery L."/>
            <person name="Kohler A."/>
            <person name="Kuo A."/>
            <person name="Labutti K."/>
            <person name="Pangilinan J."/>
            <person name="Lipzen A."/>
            <person name="Riley R."/>
            <person name="Andreopoulos W."/>
            <person name="He G."/>
            <person name="Johnson J."/>
            <person name="Barry K.W."/>
            <person name="Grigoriev I.V."/>
            <person name="Nagy L."/>
            <person name="Hibbett D."/>
            <person name="Henrissat B."/>
            <person name="Matheny P.B."/>
            <person name="Labbe J."/>
            <person name="Martin F."/>
        </authorList>
    </citation>
    <scope>NUCLEOTIDE SEQUENCE</scope>
    <source>
        <strain evidence="1">HHB10654</strain>
    </source>
</reference>
<dbReference type="EMBL" id="MU277230">
    <property type="protein sequence ID" value="KAI0058963.1"/>
    <property type="molecule type" value="Genomic_DNA"/>
</dbReference>
<sequence length="873" mass="94608">MAQALFDDHPLQAYLKQSGDGIEPMPGAIDDSTIDDDVSLEEDAWTDQYAWQWLPLPLAHLLELTRAALSSTHPSEQEFTERFKYDVISSSLLSSSISAPQSARRRSFPLPGDAGDHPEPDPGTHVNKTDNPTALSPHQQETLPALSPILFALTLVSLFSGYVLLSVFFGTTLYYFHSHGTDAGRTTDTTIPTLNALHELIEAGNLWESAVSEAITTLEHEEANIYPSTSPVSPPSGLRVALHTSLHTTQSQADNVRHLLAALTSPASLAQLSEMYAPPSPIKPFFALGTADQPRPHTLAASTARQRTRSAPSQADKRMTWNGSNPVSYSDLASAGSPSKQILKKREKRRSDLSALMSRPPSFSAPTTPNVHTPLAGVKEESDYVGEAGHEDDSDGEAPLIPDDERSLFGTAALDLQRQRRSSGMDVFRAAPGSSPPPSYTKTLQSSSRFRHTHGHSSTASSLSLGSPLSSYSSSRFTAMQTHRHPLSLSALHHAVQGAVAAKRYAASHLLALRFTEADTEDWGDDNEAYWEDVRAVMALLTSTLADNAARLVEALDQTEHERLRDQNPTPVQMPPSPKSHSSSPPRLPPLGADDAIHMRKYAHMRTVSQIASFAPVPSHLARFAAHVDAMSTALNEAREHLEACVTSLRSGDEVSQLEHGAEPPALQAYERLRKELGLALRECERGRERLLDIVAPRPHAPEDDDEDDVPALGPDADSDDSDKLAPVSPDAHSPALVLVTGTALPDVRDGEQLPPPGIEQVFEAEPDAVPCARERAKLPREERIRLAKLRRESGGIGLGLTVEDGVGGVERWGPGGDVVQELKDVIWQVGERRRRRAEEGRVVPDSEDAAGEVFAAPRGSGEEWPAVEADAS</sequence>
<evidence type="ECO:0000313" key="2">
    <source>
        <dbReference type="Proteomes" id="UP000814140"/>
    </source>
</evidence>
<proteinExistence type="predicted"/>